<dbReference type="EMBL" id="JARGYT010000118">
    <property type="protein sequence ID" value="MDZ5762799.1"/>
    <property type="molecule type" value="Genomic_DNA"/>
</dbReference>
<accession>A0ABU5L9J8</accession>
<dbReference type="SUPFAM" id="SSF55729">
    <property type="entry name" value="Acyl-CoA N-acyltransferases (Nat)"/>
    <property type="match status" value="1"/>
</dbReference>
<dbReference type="Gene3D" id="3.40.630.30">
    <property type="match status" value="1"/>
</dbReference>
<organism evidence="2 3">
    <name type="scientific">Candidatus Cyrtobacter comes</name>
    <dbReference type="NCBI Taxonomy" id="675776"/>
    <lineage>
        <taxon>Bacteria</taxon>
        <taxon>Pseudomonadati</taxon>
        <taxon>Pseudomonadota</taxon>
        <taxon>Alphaproteobacteria</taxon>
        <taxon>Rickettsiales</taxon>
        <taxon>Candidatus Midichloriaceae</taxon>
        <taxon>Candidatus Cyrtobacter</taxon>
    </lineage>
</organism>
<evidence type="ECO:0000313" key="2">
    <source>
        <dbReference type="EMBL" id="MDZ5762799.1"/>
    </source>
</evidence>
<name>A0ABU5L9J8_9RICK</name>
<dbReference type="InterPro" id="IPR000182">
    <property type="entry name" value="GNAT_dom"/>
</dbReference>
<dbReference type="CDD" id="cd04301">
    <property type="entry name" value="NAT_SF"/>
    <property type="match status" value="1"/>
</dbReference>
<evidence type="ECO:0000259" key="1">
    <source>
        <dbReference type="PROSITE" id="PS51186"/>
    </source>
</evidence>
<keyword evidence="3" id="KW-1185">Reference proteome</keyword>
<dbReference type="Pfam" id="PF00583">
    <property type="entry name" value="Acetyltransf_1"/>
    <property type="match status" value="1"/>
</dbReference>
<dbReference type="PROSITE" id="PS51186">
    <property type="entry name" value="GNAT"/>
    <property type="match status" value="1"/>
</dbReference>
<protein>
    <submittedName>
        <fullName evidence="2">GNAT family N-acetyltransferase</fullName>
    </submittedName>
</protein>
<dbReference type="RefSeq" id="WP_322498242.1">
    <property type="nucleotide sequence ID" value="NZ_JARGYT010000118.1"/>
</dbReference>
<comment type="caution">
    <text evidence="2">The sequence shown here is derived from an EMBL/GenBank/DDBJ whole genome shotgun (WGS) entry which is preliminary data.</text>
</comment>
<proteinExistence type="predicted"/>
<dbReference type="Proteomes" id="UP001293791">
    <property type="component" value="Unassembled WGS sequence"/>
</dbReference>
<gene>
    <name evidence="2" type="ORF">Cyrtocomes_01194</name>
</gene>
<sequence length="256" mass="29897">MKIIELTDELKPIYNERLIKFERSFSYPIGQDNFSIDHGKNYYTFFDRIGKPYFFVALLEDQVIGVACGVLRSGLCDHDKIWYICDLKIDSKYRGSGIVYEFLYFAFKKYSYISTKIYGISMDGQASAKVLNFIQHTPLLNLKFKDTLYFYLLNRNEMHSYGYEILDQHVREYYFISLSGIKDIILDSTLLPINMLHLKLGYEPTIVKDCKYMMCFPKLHPVSIGLKAQGIAHMATASIFSNFQHEDWSFITSNEI</sequence>
<reference evidence="2 3" key="1">
    <citation type="submission" date="2023-02" db="EMBL/GenBank/DDBJ databases">
        <title>Host association and intracellularity evolved multiple times independently in the Rickettsiales.</title>
        <authorList>
            <person name="Castelli M."/>
            <person name="Nardi T."/>
            <person name="Gammuto L."/>
            <person name="Bellinzona G."/>
            <person name="Sabaneyeva E."/>
            <person name="Potekhin A."/>
            <person name="Serra V."/>
            <person name="Petroni G."/>
            <person name="Sassera D."/>
        </authorList>
    </citation>
    <scope>NUCLEOTIDE SEQUENCE [LARGE SCALE GENOMIC DNA]</scope>
    <source>
        <strain evidence="2 3">BOD18</strain>
    </source>
</reference>
<evidence type="ECO:0000313" key="3">
    <source>
        <dbReference type="Proteomes" id="UP001293791"/>
    </source>
</evidence>
<feature type="domain" description="N-acetyltransferase" evidence="1">
    <location>
        <begin position="1"/>
        <end position="185"/>
    </location>
</feature>
<dbReference type="InterPro" id="IPR016181">
    <property type="entry name" value="Acyl_CoA_acyltransferase"/>
</dbReference>